<dbReference type="AlphaFoldDB" id="M1AX13"/>
<dbReference type="STRING" id="4113.M1AX13"/>
<dbReference type="EnsemblPlants" id="PGSC0003DMT400032201">
    <property type="protein sequence ID" value="PGSC0003DMT400032201"/>
    <property type="gene ID" value="PGSC0003DMG400012372"/>
</dbReference>
<organism evidence="2 3">
    <name type="scientific">Solanum tuberosum</name>
    <name type="common">Potato</name>
    <dbReference type="NCBI Taxonomy" id="4113"/>
    <lineage>
        <taxon>Eukaryota</taxon>
        <taxon>Viridiplantae</taxon>
        <taxon>Streptophyta</taxon>
        <taxon>Embryophyta</taxon>
        <taxon>Tracheophyta</taxon>
        <taxon>Spermatophyta</taxon>
        <taxon>Magnoliopsida</taxon>
        <taxon>eudicotyledons</taxon>
        <taxon>Gunneridae</taxon>
        <taxon>Pentapetalae</taxon>
        <taxon>asterids</taxon>
        <taxon>lamiids</taxon>
        <taxon>Solanales</taxon>
        <taxon>Solanaceae</taxon>
        <taxon>Solanoideae</taxon>
        <taxon>Solaneae</taxon>
        <taxon>Solanum</taxon>
    </lineage>
</organism>
<sequence>MPAMIGGSGNWSVPILIGAPDMVAIRRNKSCIANQVGDAPFAPIHHRFTLAISSEGYLTQDHKGLFKACNKDECKDTLSMAEGNGRKLVETNQEVERDFMLTTLVTQLNDLSTKISKVEDQCRSQGTYISPHEQKKSRDMENNRVEDILQIILQKITDQDRVLEEMKENIEVLNQMFALILDRSS</sequence>
<keyword evidence="1" id="KW-0175">Coiled coil</keyword>
<evidence type="ECO:0000256" key="1">
    <source>
        <dbReference type="SAM" id="Coils"/>
    </source>
</evidence>
<dbReference type="InParanoid" id="M1AX13"/>
<feature type="coiled-coil region" evidence="1">
    <location>
        <begin position="156"/>
        <end position="183"/>
    </location>
</feature>
<dbReference type="Proteomes" id="UP000011115">
    <property type="component" value="Unassembled WGS sequence"/>
</dbReference>
<keyword evidence="3" id="KW-1185">Reference proteome</keyword>
<reference evidence="3" key="1">
    <citation type="journal article" date="2011" name="Nature">
        <title>Genome sequence and analysis of the tuber crop potato.</title>
        <authorList>
            <consortium name="The Potato Genome Sequencing Consortium"/>
        </authorList>
    </citation>
    <scope>NUCLEOTIDE SEQUENCE [LARGE SCALE GENOMIC DNA]</scope>
    <source>
        <strain evidence="3">cv. DM1-3 516 R44</strain>
    </source>
</reference>
<evidence type="ECO:0000313" key="2">
    <source>
        <dbReference type="EnsemblPlants" id="PGSC0003DMT400032201"/>
    </source>
</evidence>
<dbReference type="Gramene" id="PGSC0003DMT400032201">
    <property type="protein sequence ID" value="PGSC0003DMT400032201"/>
    <property type="gene ID" value="PGSC0003DMG400012372"/>
</dbReference>
<dbReference type="HOGENOM" id="CLU_1463701_0_0_1"/>
<name>M1AX13_SOLTU</name>
<protein>
    <submittedName>
        <fullName evidence="2">Uncharacterized protein</fullName>
    </submittedName>
</protein>
<dbReference type="PaxDb" id="4113-PGSC0003DMT400032201"/>
<evidence type="ECO:0000313" key="3">
    <source>
        <dbReference type="Proteomes" id="UP000011115"/>
    </source>
</evidence>
<reference evidence="2" key="2">
    <citation type="submission" date="2015-06" db="UniProtKB">
        <authorList>
            <consortium name="EnsemblPlants"/>
        </authorList>
    </citation>
    <scope>IDENTIFICATION</scope>
    <source>
        <strain evidence="2">DM1-3 516 R44</strain>
    </source>
</reference>
<proteinExistence type="predicted"/>
<accession>M1AX13</accession>